<dbReference type="EnsemblBacteria" id="ACZ19816">
    <property type="protein sequence ID" value="ACZ19816"/>
    <property type="gene ID" value="Taci_1595"/>
</dbReference>
<dbReference type="PANTHER" id="PTHR34580">
    <property type="match status" value="1"/>
</dbReference>
<proteinExistence type="predicted"/>
<dbReference type="PANTHER" id="PTHR34580:SF9">
    <property type="entry name" value="SLL5097 PROTEIN"/>
    <property type="match status" value="1"/>
</dbReference>
<dbReference type="PATRIC" id="fig|525903.6.peg.1591"/>
<protein>
    <submittedName>
        <fullName evidence="1">Uncharacterized protein</fullName>
    </submittedName>
</protein>
<name>D1B725_THEAS</name>
<dbReference type="EMBL" id="CP001818">
    <property type="protein sequence ID" value="ACZ19816.1"/>
    <property type="molecule type" value="Genomic_DNA"/>
</dbReference>
<organism evidence="1 2">
    <name type="scientific">Thermanaerovibrio acidaminovorans (strain ATCC 49978 / DSM 6589 / Su883)</name>
    <name type="common">Selenomonas acidaminovorans</name>
    <dbReference type="NCBI Taxonomy" id="525903"/>
    <lineage>
        <taxon>Bacteria</taxon>
        <taxon>Thermotogati</taxon>
        <taxon>Synergistota</taxon>
        <taxon>Synergistia</taxon>
        <taxon>Synergistales</taxon>
        <taxon>Synergistaceae</taxon>
        <taxon>Thermanaerovibrio</taxon>
    </lineage>
</organism>
<dbReference type="Proteomes" id="UP000002030">
    <property type="component" value="Chromosome"/>
</dbReference>
<dbReference type="HOGENOM" id="CLU_041141_4_1_0"/>
<accession>D1B725</accession>
<dbReference type="eggNOG" id="COG2378">
    <property type="taxonomic scope" value="Bacteria"/>
</dbReference>
<dbReference type="AlphaFoldDB" id="D1B725"/>
<gene>
    <name evidence="1" type="ordered locus">Taci_1595</name>
</gene>
<dbReference type="RefSeq" id="WP_012870325.1">
    <property type="nucleotide sequence ID" value="NC_013522.1"/>
</dbReference>
<sequence>MGRDVSLKRLHRMRTIIGLFDRRIGYPKRELMDLVGYRCDRTLERDLKLLRDRLGIDVRYDTMSRRYRLSGVERVLISAELSVQEVTALSMAIQMARSMAPHMGDHLESIDRKLKGQVPEALMDRGRQLGRSALPCACLPTDEEMFLAMADCIRDHKRVMLRRRRGGNVLMDPWSLPIYGAVWHVRGYDVLRSREAAYPLNVFSSWEVLGSGEFVPPSMVRSDGVTFKVKLSLPLPDRVAQSLPLSRLEEEGDGGVFMGWAMDPEQVVRWAIASFPHVRLLEPRELVNRLRDAAGEIF</sequence>
<dbReference type="InterPro" id="IPR051534">
    <property type="entry name" value="CBASS_pafABC_assoc_protein"/>
</dbReference>
<evidence type="ECO:0000313" key="1">
    <source>
        <dbReference type="EMBL" id="ACZ19816.1"/>
    </source>
</evidence>
<keyword evidence="2" id="KW-1185">Reference proteome</keyword>
<reference evidence="1 2" key="1">
    <citation type="journal article" date="2009" name="Stand. Genomic Sci.">
        <title>Complete genome sequence of Thermanaerovibrio acidaminovorans type strain (Su883).</title>
        <authorList>
            <person name="Chovatia M."/>
            <person name="Sikorski J."/>
            <person name="Schroder M."/>
            <person name="Lapidus A."/>
            <person name="Nolan M."/>
            <person name="Tice H."/>
            <person name="Glavina Del Rio T."/>
            <person name="Copeland A."/>
            <person name="Cheng J.F."/>
            <person name="Lucas S."/>
            <person name="Chen F."/>
            <person name="Bruce D."/>
            <person name="Goodwin L."/>
            <person name="Pitluck S."/>
            <person name="Ivanova N."/>
            <person name="Mavromatis K."/>
            <person name="Ovchinnikova G."/>
            <person name="Pati A."/>
            <person name="Chen A."/>
            <person name="Palaniappan K."/>
            <person name="Land M."/>
            <person name="Hauser L."/>
            <person name="Chang Y.J."/>
            <person name="Jeffries C.D."/>
            <person name="Chain P."/>
            <person name="Saunders E."/>
            <person name="Detter J.C."/>
            <person name="Brettin T."/>
            <person name="Rohde M."/>
            <person name="Goker M."/>
            <person name="Spring S."/>
            <person name="Bristow J."/>
            <person name="Markowitz V."/>
            <person name="Hugenholtz P."/>
            <person name="Kyrpides N.C."/>
            <person name="Klenk H.P."/>
            <person name="Eisen J.A."/>
        </authorList>
    </citation>
    <scope>NUCLEOTIDE SEQUENCE [LARGE SCALE GENOMIC DNA]</scope>
    <source>
        <strain evidence="2">ATCC 49978 / DSM 6589 / Su883</strain>
    </source>
</reference>
<evidence type="ECO:0000313" key="2">
    <source>
        <dbReference type="Proteomes" id="UP000002030"/>
    </source>
</evidence>
<dbReference type="KEGG" id="tai:Taci_1595"/>
<dbReference type="STRING" id="525903.Taci_1595"/>